<dbReference type="SMART" id="SM00382">
    <property type="entry name" value="AAA"/>
    <property type="match status" value="2"/>
</dbReference>
<keyword evidence="4 9" id="KW-0812">Transmembrane</keyword>
<feature type="transmembrane region" description="Helical" evidence="9">
    <location>
        <begin position="988"/>
        <end position="1007"/>
    </location>
</feature>
<dbReference type="InterPro" id="IPR003439">
    <property type="entry name" value="ABC_transporter-like_ATP-bd"/>
</dbReference>
<feature type="transmembrane region" description="Helical" evidence="9">
    <location>
        <begin position="313"/>
        <end position="339"/>
    </location>
</feature>
<dbReference type="PROSITE" id="PS50929">
    <property type="entry name" value="ABC_TM1F"/>
    <property type="match status" value="2"/>
</dbReference>
<keyword evidence="5" id="KW-0547">Nucleotide-binding</keyword>
<dbReference type="PROSITE" id="PS00211">
    <property type="entry name" value="ABC_TRANSPORTER_1"/>
    <property type="match status" value="2"/>
</dbReference>
<proteinExistence type="predicted"/>
<evidence type="ECO:0000256" key="4">
    <source>
        <dbReference type="ARBA" id="ARBA00022692"/>
    </source>
</evidence>
<evidence type="ECO:0000313" key="12">
    <source>
        <dbReference type="EMBL" id="KAK4093959.1"/>
    </source>
</evidence>
<feature type="transmembrane region" description="Helical" evidence="9">
    <location>
        <begin position="521"/>
        <end position="541"/>
    </location>
</feature>
<feature type="transmembrane region" description="Helical" evidence="9">
    <location>
        <begin position="920"/>
        <end position="940"/>
    </location>
</feature>
<dbReference type="PANTHER" id="PTHR24223:SF345">
    <property type="entry name" value="ABC MULTIDRUG TRANSPORTER (EUROFUNG)"/>
    <property type="match status" value="1"/>
</dbReference>
<dbReference type="InterPro" id="IPR050173">
    <property type="entry name" value="ABC_transporter_C-like"/>
</dbReference>
<evidence type="ECO:0000256" key="3">
    <source>
        <dbReference type="ARBA" id="ARBA00022475"/>
    </source>
</evidence>
<protein>
    <recommendedName>
        <fullName evidence="14">ABC transporter</fullName>
    </recommendedName>
</protein>
<evidence type="ECO:0000256" key="8">
    <source>
        <dbReference type="ARBA" id="ARBA00023136"/>
    </source>
</evidence>
<comment type="caution">
    <text evidence="12">The sequence shown here is derived from an EMBL/GenBank/DDBJ whole genome shotgun (WGS) entry which is preliminary data.</text>
</comment>
<feature type="domain" description="ABC transmembrane type-1" evidence="11">
    <location>
        <begin position="853"/>
        <end position="1091"/>
    </location>
</feature>
<dbReference type="InterPro" id="IPR036640">
    <property type="entry name" value="ABC1_TM_sf"/>
</dbReference>
<keyword evidence="13" id="KW-1185">Reference proteome</keyword>
<feature type="transmembrane region" description="Helical" evidence="9">
    <location>
        <begin position="485"/>
        <end position="509"/>
    </location>
</feature>
<feature type="transmembrane region" description="Helical" evidence="9">
    <location>
        <begin position="1071"/>
        <end position="1092"/>
    </location>
</feature>
<reference evidence="12 13" key="1">
    <citation type="journal article" date="2024" name="Microbiol. Resour. Announc.">
        <title>Genome annotations for the ascomycete fungi Trichoderma harzianum, Trichoderma aggressivum, and Purpureocillium lilacinum.</title>
        <authorList>
            <person name="Beijen E.P.W."/>
            <person name="Ohm R.A."/>
        </authorList>
    </citation>
    <scope>NUCLEOTIDE SEQUENCE [LARGE SCALE GENOMIC DNA]</scope>
    <source>
        <strain evidence="12 13">CBS 150709</strain>
    </source>
</reference>
<feature type="domain" description="ABC transporter" evidence="10">
    <location>
        <begin position="578"/>
        <end position="806"/>
    </location>
</feature>
<evidence type="ECO:0000256" key="6">
    <source>
        <dbReference type="ARBA" id="ARBA00022840"/>
    </source>
</evidence>
<evidence type="ECO:0000259" key="10">
    <source>
        <dbReference type="PROSITE" id="PS50893"/>
    </source>
</evidence>
<dbReference type="Pfam" id="PF00005">
    <property type="entry name" value="ABC_tran"/>
    <property type="match status" value="2"/>
</dbReference>
<dbReference type="InterPro" id="IPR017871">
    <property type="entry name" value="ABC_transporter-like_CS"/>
</dbReference>
<dbReference type="PANTHER" id="PTHR24223">
    <property type="entry name" value="ATP-BINDING CASSETTE SUB-FAMILY C"/>
    <property type="match status" value="1"/>
</dbReference>
<feature type="transmembrane region" description="Helical" evidence="9">
    <location>
        <begin position="59"/>
        <end position="76"/>
    </location>
</feature>
<feature type="domain" description="ABC transporter" evidence="10">
    <location>
        <begin position="1165"/>
        <end position="1420"/>
    </location>
</feature>
<dbReference type="Proteomes" id="UP001287286">
    <property type="component" value="Unassembled WGS sequence"/>
</dbReference>
<keyword evidence="8 9" id="KW-0472">Membrane</keyword>
<keyword evidence="3" id="KW-1003">Cell membrane</keyword>
<feature type="transmembrane region" description="Helical" evidence="9">
    <location>
        <begin position="82"/>
        <end position="104"/>
    </location>
</feature>
<gene>
    <name evidence="12" type="ORF">Purlil1_1450</name>
</gene>
<keyword evidence="2" id="KW-0813">Transport</keyword>
<dbReference type="Gene3D" id="1.20.1560.10">
    <property type="entry name" value="ABC transporter type 1, transmembrane domain"/>
    <property type="match status" value="2"/>
</dbReference>
<name>A0ABR0CC22_PURLI</name>
<keyword evidence="6" id="KW-0067">ATP-binding</keyword>
<dbReference type="InterPro" id="IPR027417">
    <property type="entry name" value="P-loop_NTPase"/>
</dbReference>
<evidence type="ECO:0008006" key="14">
    <source>
        <dbReference type="Google" id="ProtNLM"/>
    </source>
</evidence>
<evidence type="ECO:0000256" key="7">
    <source>
        <dbReference type="ARBA" id="ARBA00022989"/>
    </source>
</evidence>
<evidence type="ECO:0000256" key="1">
    <source>
        <dbReference type="ARBA" id="ARBA00004651"/>
    </source>
</evidence>
<dbReference type="InterPro" id="IPR003593">
    <property type="entry name" value="AAA+_ATPase"/>
</dbReference>
<dbReference type="PROSITE" id="PS50893">
    <property type="entry name" value="ABC_TRANSPORTER_2"/>
    <property type="match status" value="2"/>
</dbReference>
<feature type="domain" description="ABC transmembrane type-1" evidence="11">
    <location>
        <begin position="318"/>
        <end position="542"/>
    </location>
</feature>
<evidence type="ECO:0000256" key="2">
    <source>
        <dbReference type="ARBA" id="ARBA00022448"/>
    </source>
</evidence>
<organism evidence="12 13">
    <name type="scientific">Purpureocillium lilacinum</name>
    <name type="common">Paecilomyces lilacinus</name>
    <dbReference type="NCBI Taxonomy" id="33203"/>
    <lineage>
        <taxon>Eukaryota</taxon>
        <taxon>Fungi</taxon>
        <taxon>Dikarya</taxon>
        <taxon>Ascomycota</taxon>
        <taxon>Pezizomycotina</taxon>
        <taxon>Sordariomycetes</taxon>
        <taxon>Hypocreomycetidae</taxon>
        <taxon>Hypocreales</taxon>
        <taxon>Ophiocordycipitaceae</taxon>
        <taxon>Purpureocillium</taxon>
    </lineage>
</organism>
<dbReference type="Pfam" id="PF00664">
    <property type="entry name" value="ABC_membrane"/>
    <property type="match status" value="1"/>
</dbReference>
<comment type="subcellular location">
    <subcellularLocation>
        <location evidence="1">Cell membrane</location>
        <topology evidence="1">Multi-pass membrane protein</topology>
    </subcellularLocation>
</comment>
<evidence type="ECO:0000256" key="5">
    <source>
        <dbReference type="ARBA" id="ARBA00022741"/>
    </source>
</evidence>
<dbReference type="CDD" id="cd18580">
    <property type="entry name" value="ABC_6TM_ABCC_D2"/>
    <property type="match status" value="1"/>
</dbReference>
<feature type="transmembrane region" description="Helical" evidence="9">
    <location>
        <begin position="886"/>
        <end position="913"/>
    </location>
</feature>
<evidence type="ECO:0000313" key="13">
    <source>
        <dbReference type="Proteomes" id="UP001287286"/>
    </source>
</evidence>
<dbReference type="SUPFAM" id="SSF90123">
    <property type="entry name" value="ABC transporter transmembrane region"/>
    <property type="match status" value="2"/>
</dbReference>
<keyword evidence="7 9" id="KW-1133">Transmembrane helix</keyword>
<feature type="transmembrane region" description="Helical" evidence="9">
    <location>
        <begin position="20"/>
        <end position="38"/>
    </location>
</feature>
<accession>A0ABR0CC22</accession>
<dbReference type="Gene3D" id="3.40.50.300">
    <property type="entry name" value="P-loop containing nucleotide triphosphate hydrolases"/>
    <property type="match status" value="2"/>
</dbReference>
<evidence type="ECO:0000256" key="9">
    <source>
        <dbReference type="SAM" id="Phobius"/>
    </source>
</evidence>
<dbReference type="InterPro" id="IPR044726">
    <property type="entry name" value="ABCC_6TM_D2"/>
</dbReference>
<sequence length="1423" mass="154988">MSANLYGQLLCQGTSLARGGSIATSIVFLILAPCRLYSLRNEETKGQGAIRLTSQISSPIPAAAAVAQLVSMLKFAHGQLDIWRIVETCLALATAVAFIVVSAVEHRKTIRPSSAIVAYLLATLVSDVFALTHPGHAGVASTGSQNDRGLTAITLVVRLTLLAFECRDKSPALFSKYAGLSPEETVGVLSRTFFCWLASLMALGNKRILCPGDMPPLDTQLRGAKLRGQVLKHWESRGAHSPSAREMYLLDTEQPEDSATLLWVIARCLVASTLHPILPRLCVTVFRCSQPVLIRQTMEFVSGTTEHAKCCGYWILSAAIVIYGGLAMSIRASLVALVYDKALKISSDVSDANKVVTIMGTDIDGVSGAGEMLHETWGQFAELATGMILLAREVKWLWPLPLAIIVASSRVSKYVAANIRMRQKNWTAATQTRISTLSSTLGSMKSVKAMGLTRHLGDYIADLRQAEIDSSKDVRWMNSIYNASANAVGIFTPVVTVVLFALVAAAQGVQLDAKTTFTTTAILAVVTHPANMIMTIVPRAIAALANLERIQAYLLEPNRIDERRVVEHGDQQGRPAAIQMSSVQVQFETRDMPTLQDIDLTVPRGSLTVCCGPTGCGKSTLAKVILGELSPTEGSCEVSSRRIGYCDQKPWIPTGKLRDIVCGFADVIDQKLYRDAMRACCLDDDLERLPDGDETVVGSRGINMSGGQRQRLALAGVLYSRAAIVVLDDPFSGLDGSTENTVIDSLLGPKGWFRRFGITVFAIGHSGRHFDAADRIIMLGDGRIIAQGSPATMSGYVARAQKISLENQQTDKRDWDVSLLAKRVEDPEDDLHRKAGDASLYAYYIKSAGFGNLAILVACTASYSFFSTFLQYWLKWWTTDSGNTALYISGYMLFAFAAWISTSAQMWATFILLAPRSGRILHQALLVSIFGAPLSYFVSIDTGVTLNRFSQDISLVDRQLPVALSGLCTQILKMTVQLAILLQVQRQLWLALPVCIAVVYVVQRVYLRTSRQLRALELESHSALYSWFLETVDGVVSIRSFAWQASATARNLEGLGSSARPEYALMCLQCWLNLVLDLLVGLVAVGVIAVALRWRDTKGEANLGMSLNIILVTSPTLVRLVQSWTSLEVSLRAVARLKSAIEETPSEDKPGEELKPDAWPTRGDLHVRNLSAGLENMVLTSVDLDASPGQKLVICGRTGSGKSTIVLSLLRLIESSGSINVDGVPLSHIRRSAIRDQCFITVPQDAFFLPHATLQFNLDPSGRVPRSILRDALLSVDMWVPVSAVSPGADPFDQPMSSLPSFSVGQMQLLAMARAVVKRHALAGAGEYHDDEPCRPILLLDEATSSLDAATEAKIYDIVQSVFTEKGYTVVIVAHRVSMLADRMRPGDHVAWIQDGRVVKVGNADDLRRGLESRHEGQDTHLE</sequence>
<feature type="transmembrane region" description="Helical" evidence="9">
    <location>
        <begin position="853"/>
        <end position="874"/>
    </location>
</feature>
<feature type="transmembrane region" description="Helical" evidence="9">
    <location>
        <begin position="396"/>
        <end position="416"/>
    </location>
</feature>
<evidence type="ECO:0000259" key="11">
    <source>
        <dbReference type="PROSITE" id="PS50929"/>
    </source>
</evidence>
<dbReference type="SUPFAM" id="SSF52540">
    <property type="entry name" value="P-loop containing nucleoside triphosphate hydrolases"/>
    <property type="match status" value="2"/>
</dbReference>
<dbReference type="EMBL" id="JAWRVI010000004">
    <property type="protein sequence ID" value="KAK4093959.1"/>
    <property type="molecule type" value="Genomic_DNA"/>
</dbReference>
<dbReference type="InterPro" id="IPR011527">
    <property type="entry name" value="ABC1_TM_dom"/>
</dbReference>